<dbReference type="Proteomes" id="UP001524642">
    <property type="component" value="Unassembled WGS sequence"/>
</dbReference>
<keyword evidence="1" id="KW-0732">Signal</keyword>
<name>A0ABT1XAD0_9PROT</name>
<comment type="caution">
    <text evidence="2">The sequence shown here is derived from an EMBL/GenBank/DDBJ whole genome shotgun (WGS) entry which is preliminary data.</text>
</comment>
<feature type="chain" id="PRO_5046310503" evidence="1">
    <location>
        <begin position="24"/>
        <end position="239"/>
    </location>
</feature>
<proteinExistence type="predicted"/>
<reference evidence="2 3" key="1">
    <citation type="submission" date="2022-06" db="EMBL/GenBank/DDBJ databases">
        <title>Roseomonas CN29.</title>
        <authorList>
            <person name="Cheng Y."/>
            <person name="He X."/>
        </authorList>
    </citation>
    <scope>NUCLEOTIDE SEQUENCE [LARGE SCALE GENOMIC DNA]</scope>
    <source>
        <strain evidence="2 3">CN29</strain>
    </source>
</reference>
<accession>A0ABT1XAD0</accession>
<keyword evidence="3" id="KW-1185">Reference proteome</keyword>
<evidence type="ECO:0000313" key="2">
    <source>
        <dbReference type="EMBL" id="MCR0985065.1"/>
    </source>
</evidence>
<dbReference type="EMBL" id="JANJOU010000028">
    <property type="protein sequence ID" value="MCR0985065.1"/>
    <property type="molecule type" value="Genomic_DNA"/>
</dbReference>
<dbReference type="RefSeq" id="WP_257718717.1">
    <property type="nucleotide sequence ID" value="NZ_JANJOU010000028.1"/>
</dbReference>
<gene>
    <name evidence="2" type="ORF">NRP21_23715</name>
</gene>
<evidence type="ECO:0000313" key="3">
    <source>
        <dbReference type="Proteomes" id="UP001524642"/>
    </source>
</evidence>
<feature type="signal peptide" evidence="1">
    <location>
        <begin position="1"/>
        <end position="23"/>
    </location>
</feature>
<sequence>MPLRRVLFALEAILCLAPVAARAGCVWSDLVKEDARVAAVRPGVSRVNFVQDGTLVRGCPNEGAACRARAYLTPGDVVLTGPSHGASGGAYTCAGFVGARGAATIGCPPAAALLPLPEAEQAPADWNGQWRAPEQDIVISPGSKGALVVKGDATWGMGDPERVRRGGVNIGEVAGEARPVNGVLAFSMGEDGRTQAYEAGDEFTCRIRLWRRGPYLLARDNNGCGGHNVTFSGFYRRKG</sequence>
<protein>
    <submittedName>
        <fullName evidence="2">Uncharacterized protein</fullName>
    </submittedName>
</protein>
<organism evidence="2 3">
    <name type="scientific">Roseomonas populi</name>
    <dbReference type="NCBI Taxonomy" id="3121582"/>
    <lineage>
        <taxon>Bacteria</taxon>
        <taxon>Pseudomonadati</taxon>
        <taxon>Pseudomonadota</taxon>
        <taxon>Alphaproteobacteria</taxon>
        <taxon>Acetobacterales</taxon>
        <taxon>Roseomonadaceae</taxon>
        <taxon>Roseomonas</taxon>
    </lineage>
</organism>
<evidence type="ECO:0000256" key="1">
    <source>
        <dbReference type="SAM" id="SignalP"/>
    </source>
</evidence>